<evidence type="ECO:0000256" key="1">
    <source>
        <dbReference type="ARBA" id="ARBA00004196"/>
    </source>
</evidence>
<comment type="similarity">
    <text evidence="2">Belongs to the bacterial solute-binding protein 2 family.</text>
</comment>
<keyword evidence="7" id="KW-1185">Reference proteome</keyword>
<dbReference type="SUPFAM" id="SSF53822">
    <property type="entry name" value="Periplasmic binding protein-like I"/>
    <property type="match status" value="1"/>
</dbReference>
<dbReference type="RefSeq" id="WP_213246438.1">
    <property type="nucleotide sequence ID" value="NZ_CP045806.1"/>
</dbReference>
<keyword evidence="3 4" id="KW-0732">Signal</keyword>
<protein>
    <submittedName>
        <fullName evidence="6">Substrate-binding domain-containing protein</fullName>
    </submittedName>
</protein>
<comment type="subcellular location">
    <subcellularLocation>
        <location evidence="1">Cell envelope</location>
    </subcellularLocation>
</comment>
<dbReference type="PANTHER" id="PTHR46847">
    <property type="entry name" value="D-ALLOSE-BINDING PERIPLASMIC PROTEIN-RELATED"/>
    <property type="match status" value="1"/>
</dbReference>
<evidence type="ECO:0000259" key="5">
    <source>
        <dbReference type="Pfam" id="PF13407"/>
    </source>
</evidence>
<dbReference type="InterPro" id="IPR028082">
    <property type="entry name" value="Peripla_BP_I"/>
</dbReference>
<dbReference type="CDD" id="cd01536">
    <property type="entry name" value="PBP1_ABC_sugar_binding-like"/>
    <property type="match status" value="1"/>
</dbReference>
<accession>A0ABX6IDF1</accession>
<name>A0ABX6IDF1_9ACTN</name>
<evidence type="ECO:0000313" key="7">
    <source>
        <dbReference type="Proteomes" id="UP001059836"/>
    </source>
</evidence>
<organism evidence="6 7">
    <name type="scientific">Gordonia pseudamarae</name>
    <dbReference type="NCBI Taxonomy" id="2831662"/>
    <lineage>
        <taxon>Bacteria</taxon>
        <taxon>Bacillati</taxon>
        <taxon>Actinomycetota</taxon>
        <taxon>Actinomycetes</taxon>
        <taxon>Mycobacteriales</taxon>
        <taxon>Gordoniaceae</taxon>
        <taxon>Gordonia</taxon>
    </lineage>
</organism>
<evidence type="ECO:0000256" key="3">
    <source>
        <dbReference type="ARBA" id="ARBA00022729"/>
    </source>
</evidence>
<dbReference type="Gene3D" id="3.40.50.2300">
    <property type="match status" value="2"/>
</dbReference>
<feature type="domain" description="Periplasmic binding protein" evidence="5">
    <location>
        <begin position="43"/>
        <end position="295"/>
    </location>
</feature>
<dbReference type="Pfam" id="PF13407">
    <property type="entry name" value="Peripla_BP_4"/>
    <property type="match status" value="1"/>
</dbReference>
<evidence type="ECO:0000256" key="4">
    <source>
        <dbReference type="SAM" id="SignalP"/>
    </source>
</evidence>
<dbReference type="EMBL" id="CP045809">
    <property type="protein sequence ID" value="QHN33912.1"/>
    <property type="molecule type" value="Genomic_DNA"/>
</dbReference>
<sequence length="323" mass="34385">MLTRRTLVRRLAAATTLATVSVLGLTACGSVDESGSNEKTIAISFPNFSRTPALQVEIKAAQDEADKQGYKLILDDPGSDLDKQVSTIRTWIPQKYGAILAVALDATVLEGVAGEVVKNGTQWITYGSTLKTQTGEIDMQQRAAGEQLAQLAGDWFNRELEGKGEVAVLTYEEAEWSRERQAALEEKLAQVAPGVKVVARQDALSETEGLNATKSLLQANPGLNAVLAVSESASVGAYSALSDKRNPNMFIGGMDGNKEALDAIGFGGAYRGSAALDLNELGRGMITTAINSITGDGESVYRVSYVPVIPGSRELSQMQALWK</sequence>
<feature type="signal peptide" evidence="4">
    <location>
        <begin position="1"/>
        <end position="26"/>
    </location>
</feature>
<feature type="chain" id="PRO_5045501587" evidence="4">
    <location>
        <begin position="27"/>
        <end position="323"/>
    </location>
</feature>
<dbReference type="PROSITE" id="PS51257">
    <property type="entry name" value="PROKAR_LIPOPROTEIN"/>
    <property type="match status" value="1"/>
</dbReference>
<dbReference type="InterPro" id="IPR025997">
    <property type="entry name" value="SBP_2_dom"/>
</dbReference>
<dbReference type="PANTHER" id="PTHR46847:SF1">
    <property type="entry name" value="D-ALLOSE-BINDING PERIPLASMIC PROTEIN-RELATED"/>
    <property type="match status" value="1"/>
</dbReference>
<proteinExistence type="inferred from homology"/>
<evidence type="ECO:0000256" key="2">
    <source>
        <dbReference type="ARBA" id="ARBA00007639"/>
    </source>
</evidence>
<dbReference type="Proteomes" id="UP001059836">
    <property type="component" value="Chromosome"/>
</dbReference>
<gene>
    <name evidence="6" type="ORF">GII31_02320</name>
</gene>
<reference evidence="6" key="1">
    <citation type="journal article" date="2021" name="Nat. Microbiol.">
        <title>Cocultivation of an ultrasmall environmental parasitic bacterium with lytic ability against bacteria associated with wastewater foams.</title>
        <authorList>
            <person name="Batinovic S."/>
            <person name="Rose J.J.A."/>
            <person name="Ratcliffe J."/>
            <person name="Seviour R.J."/>
            <person name="Petrovski S."/>
        </authorList>
    </citation>
    <scope>NUCLEOTIDE SEQUENCE</scope>
    <source>
        <strain evidence="6">CON9</strain>
    </source>
</reference>
<evidence type="ECO:0000313" key="6">
    <source>
        <dbReference type="EMBL" id="QHN33912.1"/>
    </source>
</evidence>